<dbReference type="InterPro" id="IPR021888">
    <property type="entry name" value="DUF3499"/>
</dbReference>
<keyword evidence="2" id="KW-1185">Reference proteome</keyword>
<dbReference type="Proteomes" id="UP000589620">
    <property type="component" value="Unassembled WGS sequence"/>
</dbReference>
<dbReference type="Pfam" id="PF12005">
    <property type="entry name" value="DUF3499"/>
    <property type="match status" value="1"/>
</dbReference>
<gene>
    <name evidence="1" type="ORF">BJ963_000163</name>
</gene>
<comment type="caution">
    <text evidence="1">The sequence shown here is derived from an EMBL/GenBank/DDBJ whole genome shotgun (WGS) entry which is preliminary data.</text>
</comment>
<evidence type="ECO:0000313" key="1">
    <source>
        <dbReference type="EMBL" id="NYD72644.1"/>
    </source>
</evidence>
<evidence type="ECO:0008006" key="3">
    <source>
        <dbReference type="Google" id="ProtNLM"/>
    </source>
</evidence>
<proteinExistence type="predicted"/>
<dbReference type="AlphaFoldDB" id="A0A852SVJ5"/>
<protein>
    <recommendedName>
        <fullName evidence="3">DUF3499 domain-containing protein</fullName>
    </recommendedName>
</protein>
<reference evidence="1 2" key="1">
    <citation type="submission" date="2020-07" db="EMBL/GenBank/DDBJ databases">
        <title>Sequencing the genomes of 1000 actinobacteria strains.</title>
        <authorList>
            <person name="Klenk H.-P."/>
        </authorList>
    </citation>
    <scope>NUCLEOTIDE SEQUENCE [LARGE SCALE GENOMIC DNA]</scope>
    <source>
        <strain evidence="1 2">DSM 23871</strain>
    </source>
</reference>
<evidence type="ECO:0000313" key="2">
    <source>
        <dbReference type="Proteomes" id="UP000589620"/>
    </source>
</evidence>
<sequence>MQTLTYVYADSMAVLGPLSLKHEPHSYDLCAIHAERLSAPQGWQIVRHVSVTDA</sequence>
<accession>A0A852SVJ5</accession>
<organism evidence="1 2">
    <name type="scientific">Leifsonia soli</name>
    <dbReference type="NCBI Taxonomy" id="582665"/>
    <lineage>
        <taxon>Bacteria</taxon>
        <taxon>Bacillati</taxon>
        <taxon>Actinomycetota</taxon>
        <taxon>Actinomycetes</taxon>
        <taxon>Micrococcales</taxon>
        <taxon>Microbacteriaceae</taxon>
        <taxon>Leifsonia</taxon>
    </lineage>
</organism>
<name>A0A852SVJ5_9MICO</name>
<dbReference type="EMBL" id="JACCBJ010000001">
    <property type="protein sequence ID" value="NYD72644.1"/>
    <property type="molecule type" value="Genomic_DNA"/>
</dbReference>